<reference evidence="5" key="2">
    <citation type="journal article" date="2020" name="Int. J. Syst. Evol. Microbiol.">
        <title>Genomic insights into a novel species Rhodoferax aquaticus sp. nov., isolated from freshwater.</title>
        <authorList>
            <person name="Li T."/>
            <person name="Zhuo Y."/>
            <person name="Jin C.Z."/>
            <person name="Wu X."/>
            <person name="Ko S.R."/>
            <person name="Jin F.J."/>
            <person name="Ahn C.Y."/>
            <person name="Oh H.M."/>
            <person name="Lee H.G."/>
            <person name="Jin L."/>
        </authorList>
    </citation>
    <scope>NUCLEOTIDE SEQUENCE [LARGE SCALE GENOMIC DNA]</scope>
    <source>
        <strain evidence="5">Gr-4</strain>
    </source>
</reference>
<dbReference type="EC" id="2.7.7.65" evidence="1"/>
<feature type="domain" description="GGDEF" evidence="3">
    <location>
        <begin position="210"/>
        <end position="339"/>
    </location>
</feature>
<dbReference type="GO" id="GO:0005886">
    <property type="term" value="C:plasma membrane"/>
    <property type="evidence" value="ECO:0007669"/>
    <property type="project" value="TreeGrafter"/>
</dbReference>
<organism evidence="4 5">
    <name type="scientific">Rhodoferax aquaticus</name>
    <dbReference type="NCBI Taxonomy" id="2527691"/>
    <lineage>
        <taxon>Bacteria</taxon>
        <taxon>Pseudomonadati</taxon>
        <taxon>Pseudomonadota</taxon>
        <taxon>Betaproteobacteria</taxon>
        <taxon>Burkholderiales</taxon>
        <taxon>Comamonadaceae</taxon>
        <taxon>Rhodoferax</taxon>
    </lineage>
</organism>
<evidence type="ECO:0000256" key="2">
    <source>
        <dbReference type="ARBA" id="ARBA00034247"/>
    </source>
</evidence>
<dbReference type="AlphaFoldDB" id="A0A515ES10"/>
<dbReference type="InterPro" id="IPR050469">
    <property type="entry name" value="Diguanylate_Cyclase"/>
</dbReference>
<dbReference type="Proteomes" id="UP000317365">
    <property type="component" value="Chromosome"/>
</dbReference>
<evidence type="ECO:0000313" key="5">
    <source>
        <dbReference type="Proteomes" id="UP000317365"/>
    </source>
</evidence>
<dbReference type="CDD" id="cd01949">
    <property type="entry name" value="GGDEF"/>
    <property type="match status" value="1"/>
</dbReference>
<keyword evidence="5" id="KW-1185">Reference proteome</keyword>
<dbReference type="GO" id="GO:1902201">
    <property type="term" value="P:negative regulation of bacterial-type flagellum-dependent cell motility"/>
    <property type="evidence" value="ECO:0007669"/>
    <property type="project" value="TreeGrafter"/>
</dbReference>
<dbReference type="InterPro" id="IPR029787">
    <property type="entry name" value="Nucleotide_cyclase"/>
</dbReference>
<dbReference type="EMBL" id="CP036282">
    <property type="protein sequence ID" value="QDL55439.1"/>
    <property type="molecule type" value="Genomic_DNA"/>
</dbReference>
<dbReference type="InterPro" id="IPR043128">
    <property type="entry name" value="Rev_trsase/Diguanyl_cyclase"/>
</dbReference>
<sequence length="358" mass="40546">MAKLIEHLIKLTDHRDRDLLELTLAKALIDLLPIDRVVIARVLSEEGSKRWLEVATMDARGGGKVVDPLRVEFQELSPIEELKDRFNCVRERQRVVVAWAGEEGPRITYIPLFLDSRNDDDGVIEIHSGTILTGEQLQAIGELHRVFLNMYNLLAYSDRDPLTGLLNRKSLDDTFYRAVLEELDEGQSTHLKLLEAAVTPGQERRHRVPPNYWLGTVTVDDFGKIGDQHGHLIAEEVLLLVARIMNNTFRTYDRIYRFGGEQFAVLMHCPDETLVLAAFERFRVNMEKFNFPQVGRVTACGGFTRISPDDSPSAALERAERAVDFAQNHGKNKVFSHIDLVRKGCFGDAPRVGAVDVF</sequence>
<dbReference type="PROSITE" id="PS50887">
    <property type="entry name" value="GGDEF"/>
    <property type="match status" value="1"/>
</dbReference>
<protein>
    <recommendedName>
        <fullName evidence="1">diguanylate cyclase</fullName>
        <ecNumber evidence="1">2.7.7.65</ecNumber>
    </recommendedName>
</protein>
<name>A0A515ES10_9BURK</name>
<comment type="catalytic activity">
    <reaction evidence="2">
        <text>2 GTP = 3',3'-c-di-GMP + 2 diphosphate</text>
        <dbReference type="Rhea" id="RHEA:24898"/>
        <dbReference type="ChEBI" id="CHEBI:33019"/>
        <dbReference type="ChEBI" id="CHEBI:37565"/>
        <dbReference type="ChEBI" id="CHEBI:58805"/>
        <dbReference type="EC" id="2.7.7.65"/>
    </reaction>
</comment>
<dbReference type="SMART" id="SM00267">
    <property type="entry name" value="GGDEF"/>
    <property type="match status" value="1"/>
</dbReference>
<dbReference type="GO" id="GO:0043709">
    <property type="term" value="P:cell adhesion involved in single-species biofilm formation"/>
    <property type="evidence" value="ECO:0007669"/>
    <property type="project" value="TreeGrafter"/>
</dbReference>
<dbReference type="InterPro" id="IPR000160">
    <property type="entry name" value="GGDEF_dom"/>
</dbReference>
<proteinExistence type="predicted"/>
<accession>A0A515ES10</accession>
<dbReference type="Pfam" id="PF00990">
    <property type="entry name" value="GGDEF"/>
    <property type="match status" value="1"/>
</dbReference>
<dbReference type="SUPFAM" id="SSF55073">
    <property type="entry name" value="Nucleotide cyclase"/>
    <property type="match status" value="1"/>
</dbReference>
<dbReference type="GO" id="GO:0052621">
    <property type="term" value="F:diguanylate cyclase activity"/>
    <property type="evidence" value="ECO:0007669"/>
    <property type="project" value="UniProtKB-EC"/>
</dbReference>
<dbReference type="Gene3D" id="3.30.70.270">
    <property type="match status" value="1"/>
</dbReference>
<dbReference type="PANTHER" id="PTHR45138:SF9">
    <property type="entry name" value="DIGUANYLATE CYCLASE DGCM-RELATED"/>
    <property type="match status" value="1"/>
</dbReference>
<dbReference type="PANTHER" id="PTHR45138">
    <property type="entry name" value="REGULATORY COMPONENTS OF SENSORY TRANSDUCTION SYSTEM"/>
    <property type="match status" value="1"/>
</dbReference>
<dbReference type="NCBIfam" id="TIGR00254">
    <property type="entry name" value="GGDEF"/>
    <property type="match status" value="1"/>
</dbReference>
<reference evidence="5" key="1">
    <citation type="submission" date="2019-02" db="EMBL/GenBank/DDBJ databases">
        <title>Complete genome sequence of Rhodoferax sp. Gr-4.</title>
        <authorList>
            <person name="Jin L."/>
        </authorList>
    </citation>
    <scope>NUCLEOTIDE SEQUENCE [LARGE SCALE GENOMIC DNA]</scope>
    <source>
        <strain evidence="5">Gr-4</strain>
    </source>
</reference>
<gene>
    <name evidence="4" type="ORF">EXZ61_15370</name>
</gene>
<dbReference type="RefSeq" id="WP_142812596.1">
    <property type="nucleotide sequence ID" value="NZ_CP036282.1"/>
</dbReference>
<evidence type="ECO:0000259" key="3">
    <source>
        <dbReference type="PROSITE" id="PS50887"/>
    </source>
</evidence>
<dbReference type="KEGG" id="rhg:EXZ61_15370"/>
<evidence type="ECO:0000256" key="1">
    <source>
        <dbReference type="ARBA" id="ARBA00012528"/>
    </source>
</evidence>
<evidence type="ECO:0000313" key="4">
    <source>
        <dbReference type="EMBL" id="QDL55439.1"/>
    </source>
</evidence>